<accession>A0A0C9WCV2</accession>
<feature type="region of interest" description="Disordered" evidence="1">
    <location>
        <begin position="349"/>
        <end position="413"/>
    </location>
</feature>
<feature type="region of interest" description="Disordered" evidence="1">
    <location>
        <begin position="536"/>
        <end position="558"/>
    </location>
</feature>
<evidence type="ECO:0000256" key="1">
    <source>
        <dbReference type="SAM" id="MobiDB-lite"/>
    </source>
</evidence>
<gene>
    <name evidence="2" type="ORF">HYDPIDRAFT_169339</name>
</gene>
<feature type="compositionally biased region" description="Low complexity" evidence="1">
    <location>
        <begin position="349"/>
        <end position="367"/>
    </location>
</feature>
<sequence length="558" mass="60697">MWFLKTQAGKRSMRAECSSDTVNEIGALGIWTSSRAEASSESVIERMGASWTTNDQKNWLETKRGGFKKAQLQAVLQKFWLLLFSEWLQKWPEELKTTEPLSEEQQKVLSWHIEARKGKLKSWFYRYQLAGDRRQSNQFVKSITKLIGSSTQGSCRLSVVEFFMQTDEQFRADVDAIKSEPVERKLLLTQRKALAAQTLQSKDLEFQTEIAAKARAVCKRMLRKQLLTLRAIEGLSGMFSELLEAVYQVTGWHASVYVGRSDSCINDEVQVYRVRQSAYSACTLTALAASVPTHPALLGPGLLSMLPPSTPLVSTSPSEDLMQVQCTGLAAAVKLQSISVAASSSINTLSTPDLPTSTLPASTSAPSGFTSSFNSDHTQDNADHPLDDSDYPLNEFGLPPLPPHSNADNTDPAGMSPISTWNYHFSHGEIPFSGCPPSFIMASPTVLQFRLPWRAHKDIFMTPASPNSSAGHNIFGVPPQASATVTTAPTTQQGGFEAKHFVQPAPLWAQPGTSVAVPPAFTTPCPVTSNPCSISDAPTPPAVANGKPSTPAAPTPNL</sequence>
<keyword evidence="3" id="KW-1185">Reference proteome</keyword>
<dbReference type="HOGENOM" id="CLU_488382_0_0_1"/>
<feature type="compositionally biased region" description="Basic and acidic residues" evidence="1">
    <location>
        <begin position="377"/>
        <end position="387"/>
    </location>
</feature>
<protein>
    <submittedName>
        <fullName evidence="2">Uncharacterized protein</fullName>
    </submittedName>
</protein>
<dbReference type="AlphaFoldDB" id="A0A0C9WCV2"/>
<organism evidence="2 3">
    <name type="scientific">Hydnomerulius pinastri MD-312</name>
    <dbReference type="NCBI Taxonomy" id="994086"/>
    <lineage>
        <taxon>Eukaryota</taxon>
        <taxon>Fungi</taxon>
        <taxon>Dikarya</taxon>
        <taxon>Basidiomycota</taxon>
        <taxon>Agaricomycotina</taxon>
        <taxon>Agaricomycetes</taxon>
        <taxon>Agaricomycetidae</taxon>
        <taxon>Boletales</taxon>
        <taxon>Boletales incertae sedis</taxon>
        <taxon>Leucogyrophana</taxon>
    </lineage>
</organism>
<evidence type="ECO:0000313" key="3">
    <source>
        <dbReference type="Proteomes" id="UP000053820"/>
    </source>
</evidence>
<reference evidence="2 3" key="1">
    <citation type="submission" date="2014-04" db="EMBL/GenBank/DDBJ databases">
        <title>Evolutionary Origins and Diversification of the Mycorrhizal Mutualists.</title>
        <authorList>
            <consortium name="DOE Joint Genome Institute"/>
            <consortium name="Mycorrhizal Genomics Consortium"/>
            <person name="Kohler A."/>
            <person name="Kuo A."/>
            <person name="Nagy L.G."/>
            <person name="Floudas D."/>
            <person name="Copeland A."/>
            <person name="Barry K.W."/>
            <person name="Cichocki N."/>
            <person name="Veneault-Fourrey C."/>
            <person name="LaButti K."/>
            <person name="Lindquist E.A."/>
            <person name="Lipzen A."/>
            <person name="Lundell T."/>
            <person name="Morin E."/>
            <person name="Murat C."/>
            <person name="Riley R."/>
            <person name="Ohm R."/>
            <person name="Sun H."/>
            <person name="Tunlid A."/>
            <person name="Henrissat B."/>
            <person name="Grigoriev I.V."/>
            <person name="Hibbett D.S."/>
            <person name="Martin F."/>
        </authorList>
    </citation>
    <scope>NUCLEOTIDE SEQUENCE [LARGE SCALE GENOMIC DNA]</scope>
    <source>
        <strain evidence="2 3">MD-312</strain>
    </source>
</reference>
<evidence type="ECO:0000313" key="2">
    <source>
        <dbReference type="EMBL" id="KIJ61937.1"/>
    </source>
</evidence>
<name>A0A0C9WCV2_9AGAM</name>
<dbReference type="OrthoDB" id="2692866at2759"/>
<proteinExistence type="predicted"/>
<dbReference type="EMBL" id="KN839858">
    <property type="protein sequence ID" value="KIJ61937.1"/>
    <property type="molecule type" value="Genomic_DNA"/>
</dbReference>
<dbReference type="Proteomes" id="UP000053820">
    <property type="component" value="Unassembled WGS sequence"/>
</dbReference>